<accession>A0A4C1UCU7</accession>
<protein>
    <submittedName>
        <fullName evidence="1">Uncharacterized protein</fullName>
    </submittedName>
</protein>
<keyword evidence="2" id="KW-1185">Reference proteome</keyword>
<comment type="caution">
    <text evidence="1">The sequence shown here is derived from an EMBL/GenBank/DDBJ whole genome shotgun (WGS) entry which is preliminary data.</text>
</comment>
<sequence>MPVALAMTNDFISDSTLRRQIRKEAVTTISQCGANAQIIKVKSMIVKAPCEIAFADTAEGDRGLPKESSSSSELWSLALVCNCQRTDESETPLCHAKLFFITENHLDTSSAGHLIGKNQNNFDRKGIKDYHAMCSIYIKSLELIFKSLDEKTWNVQQEIQGSTAYCTLHITVYRKQASNNEFPLDDTVTQ</sequence>
<organism evidence="1 2">
    <name type="scientific">Eumeta variegata</name>
    <name type="common">Bagworm moth</name>
    <name type="synonym">Eumeta japonica</name>
    <dbReference type="NCBI Taxonomy" id="151549"/>
    <lineage>
        <taxon>Eukaryota</taxon>
        <taxon>Metazoa</taxon>
        <taxon>Ecdysozoa</taxon>
        <taxon>Arthropoda</taxon>
        <taxon>Hexapoda</taxon>
        <taxon>Insecta</taxon>
        <taxon>Pterygota</taxon>
        <taxon>Neoptera</taxon>
        <taxon>Endopterygota</taxon>
        <taxon>Lepidoptera</taxon>
        <taxon>Glossata</taxon>
        <taxon>Ditrysia</taxon>
        <taxon>Tineoidea</taxon>
        <taxon>Psychidae</taxon>
        <taxon>Oiketicinae</taxon>
        <taxon>Eumeta</taxon>
    </lineage>
</organism>
<dbReference type="Proteomes" id="UP000299102">
    <property type="component" value="Unassembled WGS sequence"/>
</dbReference>
<evidence type="ECO:0000313" key="1">
    <source>
        <dbReference type="EMBL" id="GBP23756.1"/>
    </source>
</evidence>
<gene>
    <name evidence="1" type="ORF">EVAR_13713_1</name>
</gene>
<reference evidence="1 2" key="1">
    <citation type="journal article" date="2019" name="Commun. Biol.">
        <title>The bagworm genome reveals a unique fibroin gene that provides high tensile strength.</title>
        <authorList>
            <person name="Kono N."/>
            <person name="Nakamura H."/>
            <person name="Ohtoshi R."/>
            <person name="Tomita M."/>
            <person name="Numata K."/>
            <person name="Arakawa K."/>
        </authorList>
    </citation>
    <scope>NUCLEOTIDE SEQUENCE [LARGE SCALE GENOMIC DNA]</scope>
</reference>
<proteinExistence type="predicted"/>
<dbReference type="EMBL" id="BGZK01000153">
    <property type="protein sequence ID" value="GBP23756.1"/>
    <property type="molecule type" value="Genomic_DNA"/>
</dbReference>
<name>A0A4C1UCU7_EUMVA</name>
<dbReference type="AlphaFoldDB" id="A0A4C1UCU7"/>
<evidence type="ECO:0000313" key="2">
    <source>
        <dbReference type="Proteomes" id="UP000299102"/>
    </source>
</evidence>